<accession>A0A4Y7PW42</accession>
<feature type="transmembrane region" description="Helical" evidence="7">
    <location>
        <begin position="128"/>
        <end position="151"/>
    </location>
</feature>
<dbReference type="EMBL" id="ML170198">
    <property type="protein sequence ID" value="TDL19281.1"/>
    <property type="molecule type" value="Genomic_DNA"/>
</dbReference>
<dbReference type="PRINTS" id="PR01035">
    <property type="entry name" value="TCRTETA"/>
</dbReference>
<feature type="transmembrane region" description="Helical" evidence="7">
    <location>
        <begin position="362"/>
        <end position="379"/>
    </location>
</feature>
<dbReference type="InterPro" id="IPR036259">
    <property type="entry name" value="MFS_trans_sf"/>
</dbReference>
<feature type="transmembrane region" description="Helical" evidence="7">
    <location>
        <begin position="290"/>
        <end position="310"/>
    </location>
</feature>
<organism evidence="9 10">
    <name type="scientific">Rickenella mellea</name>
    <dbReference type="NCBI Taxonomy" id="50990"/>
    <lineage>
        <taxon>Eukaryota</taxon>
        <taxon>Fungi</taxon>
        <taxon>Dikarya</taxon>
        <taxon>Basidiomycota</taxon>
        <taxon>Agaricomycotina</taxon>
        <taxon>Agaricomycetes</taxon>
        <taxon>Hymenochaetales</taxon>
        <taxon>Rickenellaceae</taxon>
        <taxon>Rickenella</taxon>
    </lineage>
</organism>
<evidence type="ECO:0000256" key="1">
    <source>
        <dbReference type="ARBA" id="ARBA00004141"/>
    </source>
</evidence>
<dbReference type="SUPFAM" id="SSF103473">
    <property type="entry name" value="MFS general substrate transporter"/>
    <property type="match status" value="1"/>
</dbReference>
<keyword evidence="10" id="KW-1185">Reference proteome</keyword>
<evidence type="ECO:0000256" key="3">
    <source>
        <dbReference type="ARBA" id="ARBA00022692"/>
    </source>
</evidence>
<feature type="transmembrane region" description="Helical" evidence="7">
    <location>
        <begin position="438"/>
        <end position="456"/>
    </location>
</feature>
<reference evidence="9 10" key="1">
    <citation type="submission" date="2018-06" db="EMBL/GenBank/DDBJ databases">
        <title>A transcriptomic atlas of mushroom development highlights an independent origin of complex multicellularity.</title>
        <authorList>
            <consortium name="DOE Joint Genome Institute"/>
            <person name="Krizsan K."/>
            <person name="Almasi E."/>
            <person name="Merenyi Z."/>
            <person name="Sahu N."/>
            <person name="Viragh M."/>
            <person name="Koszo T."/>
            <person name="Mondo S."/>
            <person name="Kiss B."/>
            <person name="Balint B."/>
            <person name="Kues U."/>
            <person name="Barry K."/>
            <person name="Hegedus J.C."/>
            <person name="Henrissat B."/>
            <person name="Johnson J."/>
            <person name="Lipzen A."/>
            <person name="Ohm R."/>
            <person name="Nagy I."/>
            <person name="Pangilinan J."/>
            <person name="Yan J."/>
            <person name="Xiong Y."/>
            <person name="Grigoriev I.V."/>
            <person name="Hibbett D.S."/>
            <person name="Nagy L.G."/>
        </authorList>
    </citation>
    <scope>NUCLEOTIDE SEQUENCE [LARGE SCALE GENOMIC DNA]</scope>
    <source>
        <strain evidence="9 10">SZMC22713</strain>
    </source>
</reference>
<dbReference type="InterPro" id="IPR020846">
    <property type="entry name" value="MFS_dom"/>
</dbReference>
<name>A0A4Y7PW42_9AGAM</name>
<dbReference type="OrthoDB" id="419616at2759"/>
<evidence type="ECO:0000313" key="10">
    <source>
        <dbReference type="Proteomes" id="UP000294933"/>
    </source>
</evidence>
<dbReference type="PANTHER" id="PTHR23504:SF15">
    <property type="entry name" value="MAJOR FACILITATOR SUPERFAMILY (MFS) PROFILE DOMAIN-CONTAINING PROTEIN"/>
    <property type="match status" value="1"/>
</dbReference>
<dbReference type="VEuPathDB" id="FungiDB:BD410DRAFT_805882"/>
<dbReference type="CDD" id="cd17330">
    <property type="entry name" value="MFS_SLC46_TetA_like"/>
    <property type="match status" value="1"/>
</dbReference>
<keyword evidence="5 7" id="KW-0472">Membrane</keyword>
<evidence type="ECO:0000256" key="6">
    <source>
        <dbReference type="SAM" id="MobiDB-lite"/>
    </source>
</evidence>
<feature type="region of interest" description="Disordered" evidence="6">
    <location>
        <begin position="1"/>
        <end position="24"/>
    </location>
</feature>
<comment type="subcellular location">
    <subcellularLocation>
        <location evidence="1">Membrane</location>
        <topology evidence="1">Multi-pass membrane protein</topology>
    </subcellularLocation>
</comment>
<evidence type="ECO:0000256" key="7">
    <source>
        <dbReference type="SAM" id="Phobius"/>
    </source>
</evidence>
<dbReference type="PANTHER" id="PTHR23504">
    <property type="entry name" value="MAJOR FACILITATOR SUPERFAMILY DOMAIN-CONTAINING PROTEIN 10"/>
    <property type="match status" value="1"/>
</dbReference>
<dbReference type="InterPro" id="IPR011701">
    <property type="entry name" value="MFS"/>
</dbReference>
<feature type="transmembrane region" description="Helical" evidence="7">
    <location>
        <begin position="163"/>
        <end position="185"/>
    </location>
</feature>
<feature type="transmembrane region" description="Helical" evidence="7">
    <location>
        <begin position="462"/>
        <end position="486"/>
    </location>
</feature>
<feature type="transmembrane region" description="Helical" evidence="7">
    <location>
        <begin position="106"/>
        <end position="122"/>
    </location>
</feature>
<feature type="transmembrane region" description="Helical" evidence="7">
    <location>
        <begin position="205"/>
        <end position="229"/>
    </location>
</feature>
<sequence length="496" mass="53602">MSPSSEAVVDEESPLLRPAHDAPAKETPLPWKQYSIVLFLQVAEPLTFHVVSPFLPQLVRELGVTGGDDKKLGYYVGLVHSAFFATETLTVLHWSRASDYIGRKPVVATGLFGVSLAMYIFGLSKTFWALLISRCLAGGLTGNVGVMKSVMAELTDSTNVARAFAYSPIAWSTGATLGPLVGGVFSHPAENFPRVFGGSEFLKTYPYFLPCAIAGTATLIAGVITVLFFKETNPTCVTFWSLVKREKSPPILAARHKTDSSGNVIISENILDGVHNDEPLPLRSLLTPRVIAAAGNYAILSWIEISFRAIQIMFWAMPTAIGGLGMSPRAIGTWLALVGLSNGVFQGLFFADIHKKVGTRTLYLCGLSSFFPMFALFPITGTVVKVYGIGWVVWVLVGMQLTLSLFFTVCFGCVFIYLTAASPNKRSLGGTNGIAQTLVSITRCIGPASATSLFSLSLEHGYLGGVLVYYVMILLSMVAFAGGLYLPKKVWDRAQY</sequence>
<protein>
    <submittedName>
        <fullName evidence="9">Member of major facilitator superfamily multidrug-resistance, DHA1 sub-family</fullName>
    </submittedName>
</protein>
<dbReference type="Proteomes" id="UP000294933">
    <property type="component" value="Unassembled WGS sequence"/>
</dbReference>
<evidence type="ECO:0000256" key="2">
    <source>
        <dbReference type="ARBA" id="ARBA00022448"/>
    </source>
</evidence>
<evidence type="ECO:0000256" key="4">
    <source>
        <dbReference type="ARBA" id="ARBA00022989"/>
    </source>
</evidence>
<dbReference type="Gene3D" id="1.20.1250.20">
    <property type="entry name" value="MFS general substrate transporter like domains"/>
    <property type="match status" value="1"/>
</dbReference>
<evidence type="ECO:0000256" key="5">
    <source>
        <dbReference type="ARBA" id="ARBA00023136"/>
    </source>
</evidence>
<keyword evidence="3 7" id="KW-0812">Transmembrane</keyword>
<feature type="domain" description="Major facilitator superfamily (MFS) profile" evidence="8">
    <location>
        <begin position="33"/>
        <end position="491"/>
    </location>
</feature>
<keyword evidence="4 7" id="KW-1133">Transmembrane helix</keyword>
<keyword evidence="2" id="KW-0813">Transport</keyword>
<feature type="transmembrane region" description="Helical" evidence="7">
    <location>
        <begin position="330"/>
        <end position="350"/>
    </location>
</feature>
<dbReference type="Pfam" id="PF07690">
    <property type="entry name" value="MFS_1"/>
    <property type="match status" value="1"/>
</dbReference>
<dbReference type="AlphaFoldDB" id="A0A4Y7PW42"/>
<evidence type="ECO:0000313" key="9">
    <source>
        <dbReference type="EMBL" id="TDL19281.1"/>
    </source>
</evidence>
<gene>
    <name evidence="9" type="ORF">BD410DRAFT_805882</name>
</gene>
<proteinExistence type="predicted"/>
<feature type="transmembrane region" description="Helical" evidence="7">
    <location>
        <begin position="391"/>
        <end position="418"/>
    </location>
</feature>
<dbReference type="GO" id="GO:0016020">
    <property type="term" value="C:membrane"/>
    <property type="evidence" value="ECO:0007669"/>
    <property type="project" value="UniProtKB-SubCell"/>
</dbReference>
<dbReference type="GO" id="GO:0022857">
    <property type="term" value="F:transmembrane transporter activity"/>
    <property type="evidence" value="ECO:0007669"/>
    <property type="project" value="InterPro"/>
</dbReference>
<dbReference type="PROSITE" id="PS50850">
    <property type="entry name" value="MFS"/>
    <property type="match status" value="1"/>
</dbReference>
<evidence type="ECO:0000259" key="8">
    <source>
        <dbReference type="PROSITE" id="PS50850"/>
    </source>
</evidence>
<dbReference type="InterPro" id="IPR001958">
    <property type="entry name" value="Tet-R_TetA/multi-R_MdtG-like"/>
</dbReference>
<feature type="transmembrane region" description="Helical" evidence="7">
    <location>
        <begin position="72"/>
        <end position="94"/>
    </location>
</feature>